<accession>A0ACC0WXH4</accession>
<reference evidence="1 2" key="1">
    <citation type="journal article" date="2022" name="bioRxiv">
        <title>The genome of the oomycete Peronosclerospora sorghi, a cosmopolitan pathogen of maize and sorghum, is inflated with dispersed pseudogenes.</title>
        <authorList>
            <person name="Fletcher K."/>
            <person name="Martin F."/>
            <person name="Isakeit T."/>
            <person name="Cavanaugh K."/>
            <person name="Magill C."/>
            <person name="Michelmore R."/>
        </authorList>
    </citation>
    <scope>NUCLEOTIDE SEQUENCE [LARGE SCALE GENOMIC DNA]</scope>
    <source>
        <strain evidence="1">P6</strain>
    </source>
</reference>
<dbReference type="Proteomes" id="UP001163321">
    <property type="component" value="Chromosome 1"/>
</dbReference>
<keyword evidence="2" id="KW-1185">Reference proteome</keyword>
<comment type="caution">
    <text evidence="1">The sequence shown here is derived from an EMBL/GenBank/DDBJ whole genome shotgun (WGS) entry which is preliminary data.</text>
</comment>
<gene>
    <name evidence="1" type="ORF">PsorP6_002318</name>
</gene>
<dbReference type="EMBL" id="CM047580">
    <property type="protein sequence ID" value="KAI9922961.1"/>
    <property type="molecule type" value="Genomic_DNA"/>
</dbReference>
<protein>
    <submittedName>
        <fullName evidence="1">Uncharacterized protein</fullName>
    </submittedName>
</protein>
<evidence type="ECO:0000313" key="1">
    <source>
        <dbReference type="EMBL" id="KAI9922961.1"/>
    </source>
</evidence>
<organism evidence="1 2">
    <name type="scientific">Peronosclerospora sorghi</name>
    <dbReference type="NCBI Taxonomy" id="230839"/>
    <lineage>
        <taxon>Eukaryota</taxon>
        <taxon>Sar</taxon>
        <taxon>Stramenopiles</taxon>
        <taxon>Oomycota</taxon>
        <taxon>Peronosporomycetes</taxon>
        <taxon>Peronosporales</taxon>
        <taxon>Peronosporaceae</taxon>
        <taxon>Peronosclerospora</taxon>
    </lineage>
</organism>
<evidence type="ECO:0000313" key="2">
    <source>
        <dbReference type="Proteomes" id="UP001163321"/>
    </source>
</evidence>
<proteinExistence type="predicted"/>
<sequence length="109" mass="12526">MDLREQDIEARVLKYFIDFDKIVEDHGLGSIVGSPRMKARCRLMLKHVRTEALLFDVERSVSLTNRSAKLDYLNGMAWSWTVVVTSSISTIWRATSSVMEPLHRKLSLT</sequence>
<name>A0ACC0WXH4_9STRA</name>